<evidence type="ECO:0000313" key="10">
    <source>
        <dbReference type="Proteomes" id="UP001327459"/>
    </source>
</evidence>
<accession>A0ABZ0Z0B3</accession>
<dbReference type="PANTHER" id="PTHR11735">
    <property type="entry name" value="TRNA N6-ADENOSINE THREONYLCARBAMOYLTRANSFERASE"/>
    <property type="match status" value="1"/>
</dbReference>
<protein>
    <recommendedName>
        <fullName evidence="7">tRNA N6-adenosine threonylcarbamoyltransferase</fullName>
        <ecNumber evidence="7">2.3.1.234</ecNumber>
    </recommendedName>
    <alternativeName>
        <fullName evidence="7">N6-L-threonylcarbamoyladenine synthase</fullName>
        <shortName evidence="7">t(6)A synthase</shortName>
    </alternativeName>
    <alternativeName>
        <fullName evidence="7">t(6)A37 threonylcarbamoyladenosine biosynthesis protein TsaD</fullName>
    </alternativeName>
    <alternativeName>
        <fullName evidence="7">tRNA threonylcarbamoyladenosine biosynthesis protein TsaD</fullName>
    </alternativeName>
</protein>
<evidence type="ECO:0000256" key="6">
    <source>
        <dbReference type="ARBA" id="ARBA00048117"/>
    </source>
</evidence>
<dbReference type="CDD" id="cd24133">
    <property type="entry name" value="ASKHA_NBD_TsaD_bac"/>
    <property type="match status" value="1"/>
</dbReference>
<organism evidence="9 10">
    <name type="scientific">Guyparkeria halophila</name>
    <dbReference type="NCBI Taxonomy" id="47960"/>
    <lineage>
        <taxon>Bacteria</taxon>
        <taxon>Pseudomonadati</taxon>
        <taxon>Pseudomonadota</taxon>
        <taxon>Gammaproteobacteria</taxon>
        <taxon>Chromatiales</taxon>
        <taxon>Thioalkalibacteraceae</taxon>
        <taxon>Guyparkeria</taxon>
    </lineage>
</organism>
<feature type="binding site" evidence="7">
    <location>
        <position position="168"/>
    </location>
    <ligand>
        <name>substrate</name>
    </ligand>
</feature>
<comment type="catalytic activity">
    <reaction evidence="6 7">
        <text>L-threonylcarbamoyladenylate + adenosine(37) in tRNA = N(6)-L-threonylcarbamoyladenosine(37) in tRNA + AMP + H(+)</text>
        <dbReference type="Rhea" id="RHEA:37059"/>
        <dbReference type="Rhea" id="RHEA-COMP:10162"/>
        <dbReference type="Rhea" id="RHEA-COMP:10163"/>
        <dbReference type="ChEBI" id="CHEBI:15378"/>
        <dbReference type="ChEBI" id="CHEBI:73682"/>
        <dbReference type="ChEBI" id="CHEBI:74411"/>
        <dbReference type="ChEBI" id="CHEBI:74418"/>
        <dbReference type="ChEBI" id="CHEBI:456215"/>
        <dbReference type="EC" id="2.3.1.234"/>
    </reaction>
</comment>
<dbReference type="InterPro" id="IPR000905">
    <property type="entry name" value="Gcp-like_dom"/>
</dbReference>
<feature type="binding site" evidence="7">
    <location>
        <position position="112"/>
    </location>
    <ligand>
        <name>Fe cation</name>
        <dbReference type="ChEBI" id="CHEBI:24875"/>
    </ligand>
</feature>
<evidence type="ECO:0000313" key="9">
    <source>
        <dbReference type="EMBL" id="WQH16871.1"/>
    </source>
</evidence>
<dbReference type="PRINTS" id="PR00789">
    <property type="entry name" value="OSIALOPTASE"/>
</dbReference>
<dbReference type="HAMAP" id="MF_01445">
    <property type="entry name" value="TsaD"/>
    <property type="match status" value="1"/>
</dbReference>
<keyword evidence="2 7" id="KW-0819">tRNA processing</keyword>
<feature type="binding site" evidence="7">
    <location>
        <position position="269"/>
    </location>
    <ligand>
        <name>substrate</name>
    </ligand>
</feature>
<dbReference type="Gene3D" id="3.30.420.40">
    <property type="match status" value="2"/>
</dbReference>
<feature type="binding site" evidence="7">
    <location>
        <position position="297"/>
    </location>
    <ligand>
        <name>Fe cation</name>
        <dbReference type="ChEBI" id="CHEBI:24875"/>
    </ligand>
</feature>
<gene>
    <name evidence="7 9" type="primary">tsaD</name>
    <name evidence="9" type="ORF">SR882_02930</name>
</gene>
<feature type="binding site" evidence="7">
    <location>
        <position position="116"/>
    </location>
    <ligand>
        <name>Fe cation</name>
        <dbReference type="ChEBI" id="CHEBI:24875"/>
    </ligand>
</feature>
<dbReference type="InterPro" id="IPR043129">
    <property type="entry name" value="ATPase_NBD"/>
</dbReference>
<feature type="binding site" evidence="7">
    <location>
        <begin position="135"/>
        <end position="139"/>
    </location>
    <ligand>
        <name>substrate</name>
    </ligand>
</feature>
<dbReference type="PANTHER" id="PTHR11735:SF6">
    <property type="entry name" value="TRNA N6-ADENOSINE THREONYLCARBAMOYLTRANSFERASE, MITOCHONDRIAL"/>
    <property type="match status" value="1"/>
</dbReference>
<comment type="caution">
    <text evidence="7">Lacks conserved residue(s) required for the propagation of feature annotation.</text>
</comment>
<evidence type="ECO:0000256" key="7">
    <source>
        <dbReference type="HAMAP-Rule" id="MF_01445"/>
    </source>
</evidence>
<comment type="cofactor">
    <cofactor evidence="7">
        <name>Fe(2+)</name>
        <dbReference type="ChEBI" id="CHEBI:29033"/>
    </cofactor>
    <text evidence="7">Binds 1 Fe(2+) ion per subunit.</text>
</comment>
<evidence type="ECO:0000256" key="4">
    <source>
        <dbReference type="ARBA" id="ARBA00023004"/>
    </source>
</evidence>
<reference evidence="9 10" key="1">
    <citation type="submission" date="2023-11" db="EMBL/GenBank/DDBJ databases">
        <title>MicrobeMod: A computational toolkit for identifying prokaryotic methylation and restriction-modification with nanopore sequencing.</title>
        <authorList>
            <person name="Crits-Christoph A."/>
            <person name="Kang S.C."/>
            <person name="Lee H."/>
            <person name="Ostrov N."/>
        </authorList>
    </citation>
    <scope>NUCLEOTIDE SEQUENCE [LARGE SCALE GENOMIC DNA]</scope>
    <source>
        <strain evidence="9 10">ATCC 49870</strain>
    </source>
</reference>
<evidence type="ECO:0000256" key="1">
    <source>
        <dbReference type="ARBA" id="ARBA00022679"/>
    </source>
</evidence>
<dbReference type="EC" id="2.3.1.234" evidence="7"/>
<sequence>MRVLAIESSCDETAVALFDGGSGELLAHRVHSQTDVHAEYGGVVPELAARDHMRRLPSLTRATLTDAGLGYDVIDAVAYTAGPGLAGALMTGAAFAKGIAASRGLPALGVNHLEGHILAPLLGDDPPAFPFLALLVSGGHSQLIEVREVGDYRLLGESIDDAIGEAFDKSAKLMGLGYPGGAALSRLAEQGDPTAVPFTRPMVNRPGLDLSFSGLKTAVANAIAAGHAHQDVAASFERTVIDTLVIKLTRALDQTGLDRLVVAGGVAANRPLRQRLVEMMADRRGAVHFPEIELCTDNAAMIALAGYRRLAAGERDAQPGFRVRARWPLAELELPGALVGSTVAVTP</sequence>
<comment type="function">
    <text evidence="7">Required for the formation of a threonylcarbamoyl group on adenosine at position 37 (t(6)A37) in tRNAs that read codons beginning with adenine. Is involved in the transfer of the threonylcarbamoyl moiety of threonylcarbamoyl-AMP (TC-AMP) to the N6 group of A37, together with TsaE and TsaB. TsaD likely plays a direct catalytic role in this reaction.</text>
</comment>
<keyword evidence="4 7" id="KW-0408">Iron</keyword>
<evidence type="ECO:0000256" key="5">
    <source>
        <dbReference type="ARBA" id="ARBA00023315"/>
    </source>
</evidence>
<dbReference type="NCBIfam" id="TIGR03723">
    <property type="entry name" value="T6A_TsaD_YgjD"/>
    <property type="match status" value="1"/>
</dbReference>
<evidence type="ECO:0000256" key="2">
    <source>
        <dbReference type="ARBA" id="ARBA00022694"/>
    </source>
</evidence>
<dbReference type="NCBIfam" id="TIGR00329">
    <property type="entry name" value="gcp_kae1"/>
    <property type="match status" value="1"/>
</dbReference>
<dbReference type="RefSeq" id="WP_322521858.1">
    <property type="nucleotide sequence ID" value="NZ_CP140153.1"/>
</dbReference>
<dbReference type="Proteomes" id="UP001327459">
    <property type="component" value="Chromosome"/>
</dbReference>
<evidence type="ECO:0000256" key="3">
    <source>
        <dbReference type="ARBA" id="ARBA00022723"/>
    </source>
</evidence>
<dbReference type="InterPro" id="IPR017861">
    <property type="entry name" value="KAE1/TsaD"/>
</dbReference>
<dbReference type="InterPro" id="IPR022450">
    <property type="entry name" value="TsaD"/>
</dbReference>
<dbReference type="Pfam" id="PF00814">
    <property type="entry name" value="TsaD"/>
    <property type="match status" value="1"/>
</dbReference>
<comment type="subcellular location">
    <subcellularLocation>
        <location evidence="7">Cytoplasm</location>
    </subcellularLocation>
</comment>
<dbReference type="GO" id="GO:0061711">
    <property type="term" value="F:tRNA N(6)-L-threonylcarbamoyladenine synthase activity"/>
    <property type="evidence" value="ECO:0007669"/>
    <property type="project" value="UniProtKB-EC"/>
</dbReference>
<keyword evidence="7" id="KW-0963">Cytoplasm</keyword>
<evidence type="ECO:0000259" key="8">
    <source>
        <dbReference type="Pfam" id="PF00814"/>
    </source>
</evidence>
<keyword evidence="5 7" id="KW-0012">Acyltransferase</keyword>
<keyword evidence="1 7" id="KW-0808">Transferase</keyword>
<proteinExistence type="inferred from homology"/>
<keyword evidence="10" id="KW-1185">Reference proteome</keyword>
<dbReference type="EMBL" id="CP140153">
    <property type="protein sequence ID" value="WQH16871.1"/>
    <property type="molecule type" value="Genomic_DNA"/>
</dbReference>
<feature type="domain" description="Gcp-like" evidence="8">
    <location>
        <begin position="24"/>
        <end position="303"/>
    </location>
</feature>
<comment type="similarity">
    <text evidence="7">Belongs to the KAE1 / TsaD family.</text>
</comment>
<keyword evidence="3 7" id="KW-0479">Metal-binding</keyword>
<dbReference type="SUPFAM" id="SSF53067">
    <property type="entry name" value="Actin-like ATPase domain"/>
    <property type="match status" value="2"/>
</dbReference>
<name>A0ABZ0Z0B3_9GAMM</name>
<feature type="binding site" evidence="7">
    <location>
        <position position="181"/>
    </location>
    <ligand>
        <name>substrate</name>
    </ligand>
</feature>